<accession>A0ABX8BL75</accession>
<name>A0ABX8BL75_9ACTN</name>
<sequence length="111" mass="11564">MTLHKITAPVPGYTGVVAGVALANGVGETSDEGVLAYFHRHRYKVEAVEQAPEEDGGQGGGEQPPARPAKSASKADWLAYAVAQGMPEEEAEAATRDQLVERYAPADGGDA</sequence>
<evidence type="ECO:0000313" key="2">
    <source>
        <dbReference type="EMBL" id="QUX22982.1"/>
    </source>
</evidence>
<feature type="region of interest" description="Disordered" evidence="1">
    <location>
        <begin position="47"/>
        <end position="74"/>
    </location>
</feature>
<dbReference type="RefSeq" id="WP_220564193.1">
    <property type="nucleotide sequence ID" value="NZ_CP074133.1"/>
</dbReference>
<gene>
    <name evidence="2" type="ORF">KGD84_00795</name>
</gene>
<proteinExistence type="predicted"/>
<organism evidence="2 3">
    <name type="scientific">Nocardiopsis changdeensis</name>
    <dbReference type="NCBI Taxonomy" id="2831969"/>
    <lineage>
        <taxon>Bacteria</taxon>
        <taxon>Bacillati</taxon>
        <taxon>Actinomycetota</taxon>
        <taxon>Actinomycetes</taxon>
        <taxon>Streptosporangiales</taxon>
        <taxon>Nocardiopsidaceae</taxon>
        <taxon>Nocardiopsis</taxon>
    </lineage>
</organism>
<dbReference type="Proteomes" id="UP000676079">
    <property type="component" value="Chromosome"/>
</dbReference>
<reference evidence="2 3" key="1">
    <citation type="submission" date="2021-05" db="EMBL/GenBank/DDBJ databases">
        <title>Direct Submission.</title>
        <authorList>
            <person name="Li K."/>
            <person name="Gao J."/>
        </authorList>
    </citation>
    <scope>NUCLEOTIDE SEQUENCE [LARGE SCALE GENOMIC DNA]</scope>
    <source>
        <strain evidence="2 3">Mg02</strain>
    </source>
</reference>
<evidence type="ECO:0000313" key="3">
    <source>
        <dbReference type="Proteomes" id="UP000676079"/>
    </source>
</evidence>
<evidence type="ECO:0000256" key="1">
    <source>
        <dbReference type="SAM" id="MobiDB-lite"/>
    </source>
</evidence>
<dbReference type="EMBL" id="CP074133">
    <property type="protein sequence ID" value="QUX22982.1"/>
    <property type="molecule type" value="Genomic_DNA"/>
</dbReference>
<protein>
    <submittedName>
        <fullName evidence="2">Uncharacterized protein</fullName>
    </submittedName>
</protein>
<keyword evidence="3" id="KW-1185">Reference proteome</keyword>